<organism evidence="8 9">
    <name type="scientific">Flavobacterium arcticum</name>
    <dbReference type="NCBI Taxonomy" id="1784713"/>
    <lineage>
        <taxon>Bacteria</taxon>
        <taxon>Pseudomonadati</taxon>
        <taxon>Bacteroidota</taxon>
        <taxon>Flavobacteriia</taxon>
        <taxon>Flavobacteriales</taxon>
        <taxon>Flavobacteriaceae</taxon>
        <taxon>Flavobacterium</taxon>
    </lineage>
</organism>
<protein>
    <submittedName>
        <fullName evidence="8">Lipid A biosynthesis acyltransferase</fullName>
    </submittedName>
</protein>
<evidence type="ECO:0000256" key="1">
    <source>
        <dbReference type="ARBA" id="ARBA00004533"/>
    </source>
</evidence>
<keyword evidence="5 7" id="KW-0472">Membrane</keyword>
<keyword evidence="7" id="KW-0812">Transmembrane</keyword>
<dbReference type="InterPro" id="IPR004960">
    <property type="entry name" value="LipA_acyltrans"/>
</dbReference>
<keyword evidence="4 8" id="KW-0808">Transferase</keyword>
<keyword evidence="6 8" id="KW-0012">Acyltransferase</keyword>
<dbReference type="GO" id="GO:0009247">
    <property type="term" value="P:glycolipid biosynthetic process"/>
    <property type="evidence" value="ECO:0007669"/>
    <property type="project" value="UniProtKB-ARBA"/>
</dbReference>
<comment type="subcellular location">
    <subcellularLocation>
        <location evidence="1">Cell inner membrane</location>
    </subcellularLocation>
</comment>
<evidence type="ECO:0000256" key="7">
    <source>
        <dbReference type="SAM" id="Phobius"/>
    </source>
</evidence>
<dbReference type="Proteomes" id="UP000253951">
    <property type="component" value="Chromosome"/>
</dbReference>
<evidence type="ECO:0000256" key="6">
    <source>
        <dbReference type="ARBA" id="ARBA00023315"/>
    </source>
</evidence>
<evidence type="ECO:0000313" key="9">
    <source>
        <dbReference type="Proteomes" id="UP000253951"/>
    </source>
</evidence>
<keyword evidence="2" id="KW-1003">Cell membrane</keyword>
<evidence type="ECO:0000256" key="5">
    <source>
        <dbReference type="ARBA" id="ARBA00023136"/>
    </source>
</evidence>
<keyword evidence="3" id="KW-0997">Cell inner membrane</keyword>
<evidence type="ECO:0000256" key="4">
    <source>
        <dbReference type="ARBA" id="ARBA00022679"/>
    </source>
</evidence>
<evidence type="ECO:0000313" key="8">
    <source>
        <dbReference type="EMBL" id="AXG74851.1"/>
    </source>
</evidence>
<proteinExistence type="predicted"/>
<dbReference type="OrthoDB" id="9801955at2"/>
<dbReference type="AlphaFoldDB" id="A0A345HE41"/>
<sequence>MQLLAYILLYPLFYLISILPFRILYFLSDILYLLIYRIIGYRKDTVRKNLELTLPHLSVTERRKIEQKFYSHFCDTLVEMVKTMTISEKEMKKRFTFDNIELVEEFEKKGKSIALICGHYASYEWLLVMNKSLTTHKGFGIYKTIRNKYFDKLVRKIRGRFEGELIDTKSTIPAMLRHKRDRVLGYYGFLSDQSPKLQSATHWTNFFGMEVPVHVGAEMLAKKLDMNIMFVKGSKIKRGYYKAEFIPFNKNPKEVPNFEITDEFIRLLELQILEAPEYYLWTHKRFKHRKNDPAPITQTTA</sequence>
<feature type="transmembrane region" description="Helical" evidence="7">
    <location>
        <begin position="12"/>
        <end position="39"/>
    </location>
</feature>
<dbReference type="EMBL" id="CP031188">
    <property type="protein sequence ID" value="AXG74851.1"/>
    <property type="molecule type" value="Genomic_DNA"/>
</dbReference>
<dbReference type="PANTHER" id="PTHR30606">
    <property type="entry name" value="LIPID A BIOSYNTHESIS LAUROYL ACYLTRANSFERASE"/>
    <property type="match status" value="1"/>
</dbReference>
<dbReference type="GO" id="GO:0016746">
    <property type="term" value="F:acyltransferase activity"/>
    <property type="evidence" value="ECO:0007669"/>
    <property type="project" value="UniProtKB-KW"/>
</dbReference>
<evidence type="ECO:0000256" key="3">
    <source>
        <dbReference type="ARBA" id="ARBA00022519"/>
    </source>
</evidence>
<gene>
    <name evidence="8" type="ORF">DVK85_11680</name>
</gene>
<dbReference type="GO" id="GO:0005886">
    <property type="term" value="C:plasma membrane"/>
    <property type="evidence" value="ECO:0007669"/>
    <property type="project" value="UniProtKB-SubCell"/>
</dbReference>
<dbReference type="KEGG" id="fat:DVK85_11680"/>
<dbReference type="PANTHER" id="PTHR30606:SF10">
    <property type="entry name" value="PHOSPHATIDYLINOSITOL MANNOSIDE ACYLTRANSFERASE"/>
    <property type="match status" value="1"/>
</dbReference>
<dbReference type="PIRSF" id="PIRSF026649">
    <property type="entry name" value="MsbB"/>
    <property type="match status" value="1"/>
</dbReference>
<name>A0A345HE41_9FLAO</name>
<reference evidence="8 9" key="1">
    <citation type="submission" date="2018-07" db="EMBL/GenBank/DDBJ databases">
        <title>Complete genome sequence of Flavobacterium arcticum type strain SM1502T.</title>
        <authorList>
            <person name="Li Y."/>
            <person name="Li D.-D."/>
        </authorList>
    </citation>
    <scope>NUCLEOTIDE SEQUENCE [LARGE SCALE GENOMIC DNA]</scope>
    <source>
        <strain evidence="8 9">SM1502</strain>
    </source>
</reference>
<accession>A0A345HE41</accession>
<dbReference type="CDD" id="cd07984">
    <property type="entry name" value="LPLAT_LABLAT-like"/>
    <property type="match status" value="1"/>
</dbReference>
<keyword evidence="9" id="KW-1185">Reference proteome</keyword>
<evidence type="ECO:0000256" key="2">
    <source>
        <dbReference type="ARBA" id="ARBA00022475"/>
    </source>
</evidence>
<keyword evidence="7" id="KW-1133">Transmembrane helix</keyword>
<dbReference type="Pfam" id="PF03279">
    <property type="entry name" value="Lip_A_acyltrans"/>
    <property type="match status" value="1"/>
</dbReference>